<dbReference type="Proteomes" id="UP000292082">
    <property type="component" value="Unassembled WGS sequence"/>
</dbReference>
<dbReference type="EMBL" id="ML145105">
    <property type="protein sequence ID" value="TBU60354.1"/>
    <property type="molecule type" value="Genomic_DNA"/>
</dbReference>
<proteinExistence type="predicted"/>
<gene>
    <name evidence="1" type="ORF">BD310DRAFT_1004384</name>
</gene>
<accession>A0A4Q9Q1B7</accession>
<evidence type="ECO:0000313" key="1">
    <source>
        <dbReference type="EMBL" id="TBU60354.1"/>
    </source>
</evidence>
<organism evidence="1 2">
    <name type="scientific">Dichomitus squalens</name>
    <dbReference type="NCBI Taxonomy" id="114155"/>
    <lineage>
        <taxon>Eukaryota</taxon>
        <taxon>Fungi</taxon>
        <taxon>Dikarya</taxon>
        <taxon>Basidiomycota</taxon>
        <taxon>Agaricomycotina</taxon>
        <taxon>Agaricomycetes</taxon>
        <taxon>Polyporales</taxon>
        <taxon>Polyporaceae</taxon>
        <taxon>Dichomitus</taxon>
    </lineage>
</organism>
<reference evidence="1 2" key="1">
    <citation type="submission" date="2019-01" db="EMBL/GenBank/DDBJ databases">
        <title>Draft genome sequences of three monokaryotic isolates of the white-rot basidiomycete fungus Dichomitus squalens.</title>
        <authorList>
            <consortium name="DOE Joint Genome Institute"/>
            <person name="Lopez S.C."/>
            <person name="Andreopoulos B."/>
            <person name="Pangilinan J."/>
            <person name="Lipzen A."/>
            <person name="Riley R."/>
            <person name="Ahrendt S."/>
            <person name="Ng V."/>
            <person name="Barry K."/>
            <person name="Daum C."/>
            <person name="Grigoriev I.V."/>
            <person name="Hilden K.S."/>
            <person name="Makela M.R."/>
            <person name="de Vries R.P."/>
        </authorList>
    </citation>
    <scope>NUCLEOTIDE SEQUENCE [LARGE SCALE GENOMIC DNA]</scope>
    <source>
        <strain evidence="1 2">CBS 464.89</strain>
    </source>
</reference>
<name>A0A4Q9Q1B7_9APHY</name>
<keyword evidence="2" id="KW-1185">Reference proteome</keyword>
<dbReference type="AlphaFoldDB" id="A0A4Q9Q1B7"/>
<protein>
    <submittedName>
        <fullName evidence="1">Uncharacterized protein</fullName>
    </submittedName>
</protein>
<sequence length="262" mass="28965">MGLLISAPTLPRLSAVFKPPLIQSLDIDSVDMPSASVIYEFFADTAWTDRQEITHMRLTIHNLEDSGVFSNFVHRTGATFRTLYLRINLNMDILEPETPSVVSDPFSLAPCAALESLVLCFCCITESVHDQVDVVLFMLLIYTGLFSEHRGELSALTHVRMDAGSDRVEVARAFIALAQDCDHGEDGEQNAHEGPGMQGDSELWTDFEDALLGLPALERVEFGFDEILCGDRDAGAIKVALESALEKRLPRLQQQGTVRVLI</sequence>
<evidence type="ECO:0000313" key="2">
    <source>
        <dbReference type="Proteomes" id="UP000292082"/>
    </source>
</evidence>